<reference evidence="2" key="1">
    <citation type="submission" date="2021-01" db="EMBL/GenBank/DDBJ databases">
        <title>Whole genome shotgun sequence of Sphaerimonospora thailandensis NBRC 107569.</title>
        <authorList>
            <person name="Komaki H."/>
            <person name="Tamura T."/>
        </authorList>
    </citation>
    <scope>NUCLEOTIDE SEQUENCE</scope>
    <source>
        <strain evidence="2">NBRC 107569</strain>
    </source>
</reference>
<name>A0A8J3RBJ6_9ACTN</name>
<dbReference type="AlphaFoldDB" id="A0A8J3RBJ6"/>
<sequence>MHLHCYSWTGTGDDRRREAERRPPLPPADPGKFLSSLLPPMRTCDWLLKPARRIEATPTGADEAMDWLAERYRAAEPSFLHPGDEERIGLDFRLGLVRESLHAGVDVQWGIWLRSGRFVSCAVVCCSPNRDADHRCPAS</sequence>
<keyword evidence="3" id="KW-1185">Reference proteome</keyword>
<dbReference type="EMBL" id="BOOG01000059">
    <property type="protein sequence ID" value="GIH72682.1"/>
    <property type="molecule type" value="Genomic_DNA"/>
</dbReference>
<accession>A0A8J3RBJ6</accession>
<comment type="caution">
    <text evidence="2">The sequence shown here is derived from an EMBL/GenBank/DDBJ whole genome shotgun (WGS) entry which is preliminary data.</text>
</comment>
<protein>
    <submittedName>
        <fullName evidence="2">Uncharacterized protein</fullName>
    </submittedName>
</protein>
<dbReference type="Proteomes" id="UP000610966">
    <property type="component" value="Unassembled WGS sequence"/>
</dbReference>
<evidence type="ECO:0000313" key="3">
    <source>
        <dbReference type="Proteomes" id="UP000610966"/>
    </source>
</evidence>
<evidence type="ECO:0000313" key="2">
    <source>
        <dbReference type="EMBL" id="GIH72682.1"/>
    </source>
</evidence>
<organism evidence="2 3">
    <name type="scientific">Sphaerimonospora thailandensis</name>
    <dbReference type="NCBI Taxonomy" id="795644"/>
    <lineage>
        <taxon>Bacteria</taxon>
        <taxon>Bacillati</taxon>
        <taxon>Actinomycetota</taxon>
        <taxon>Actinomycetes</taxon>
        <taxon>Streptosporangiales</taxon>
        <taxon>Streptosporangiaceae</taxon>
        <taxon>Sphaerimonospora</taxon>
    </lineage>
</organism>
<proteinExistence type="predicted"/>
<feature type="compositionally biased region" description="Basic and acidic residues" evidence="1">
    <location>
        <begin position="12"/>
        <end position="23"/>
    </location>
</feature>
<evidence type="ECO:0000256" key="1">
    <source>
        <dbReference type="SAM" id="MobiDB-lite"/>
    </source>
</evidence>
<gene>
    <name evidence="2" type="ORF">Mth01_49350</name>
</gene>
<dbReference type="RefSeq" id="WP_204018333.1">
    <property type="nucleotide sequence ID" value="NZ_BOOG01000059.1"/>
</dbReference>
<feature type="region of interest" description="Disordered" evidence="1">
    <location>
        <begin position="1"/>
        <end position="36"/>
    </location>
</feature>